<dbReference type="GO" id="GO:0010467">
    <property type="term" value="P:gene expression"/>
    <property type="evidence" value="ECO:0007669"/>
    <property type="project" value="UniProtKB-ARBA"/>
</dbReference>
<evidence type="ECO:0000256" key="8">
    <source>
        <dbReference type="ARBA" id="ARBA00062149"/>
    </source>
</evidence>
<dbReference type="GO" id="GO:0000177">
    <property type="term" value="C:cytoplasmic exosome (RNase complex)"/>
    <property type="evidence" value="ECO:0007669"/>
    <property type="project" value="TreeGrafter"/>
</dbReference>
<keyword evidence="7" id="KW-0269">Exonuclease</keyword>
<evidence type="ECO:0000256" key="2">
    <source>
        <dbReference type="ARBA" id="ARBA00006678"/>
    </source>
</evidence>
<evidence type="ECO:0000256" key="4">
    <source>
        <dbReference type="ARBA" id="ARBA00022722"/>
    </source>
</evidence>
<dbReference type="InterPro" id="IPR027408">
    <property type="entry name" value="PNPase/RNase_PH_dom_sf"/>
</dbReference>
<dbReference type="InterPro" id="IPR011807">
    <property type="entry name" value="Rrp41"/>
</dbReference>
<dbReference type="GeneID" id="42364944"/>
<dbReference type="GO" id="GO:0016075">
    <property type="term" value="P:rRNA catabolic process"/>
    <property type="evidence" value="ECO:0007669"/>
    <property type="project" value="TreeGrafter"/>
</dbReference>
<evidence type="ECO:0000259" key="10">
    <source>
        <dbReference type="Pfam" id="PF03725"/>
    </source>
</evidence>
<dbReference type="GO" id="GO:0003723">
    <property type="term" value="F:RNA binding"/>
    <property type="evidence" value="ECO:0007669"/>
    <property type="project" value="TreeGrafter"/>
</dbReference>
<dbReference type="InterPro" id="IPR050080">
    <property type="entry name" value="RNase_PH"/>
</dbReference>
<dbReference type="PANTHER" id="PTHR11953:SF0">
    <property type="entry name" value="EXOSOME COMPLEX COMPONENT RRP41"/>
    <property type="match status" value="1"/>
</dbReference>
<dbReference type="OrthoDB" id="24266at2157"/>
<evidence type="ECO:0000256" key="3">
    <source>
        <dbReference type="ARBA" id="ARBA00022490"/>
    </source>
</evidence>
<dbReference type="FunFam" id="3.30.230.70:FF:000004">
    <property type="entry name" value="Exosome complex component Rrp41"/>
    <property type="match status" value="1"/>
</dbReference>
<evidence type="ECO:0000256" key="6">
    <source>
        <dbReference type="ARBA" id="ARBA00022835"/>
    </source>
</evidence>
<evidence type="ECO:0000256" key="1">
    <source>
        <dbReference type="ARBA" id="ARBA00004496"/>
    </source>
</evidence>
<dbReference type="GO" id="GO:0016896">
    <property type="term" value="F:RNA exonuclease activity, producing 5'-phosphomonoesters"/>
    <property type="evidence" value="ECO:0007669"/>
    <property type="project" value="InterPro"/>
</dbReference>
<name>A0A5Q0UFT4_9ARCH</name>
<feature type="domain" description="Exoribonuclease phosphorolytic" evidence="10">
    <location>
        <begin position="155"/>
        <end position="220"/>
    </location>
</feature>
<comment type="subcellular location">
    <subcellularLocation>
        <location evidence="1">Cytoplasm</location>
    </subcellularLocation>
</comment>
<dbReference type="InterPro" id="IPR020568">
    <property type="entry name" value="Ribosomal_Su5_D2-typ_SF"/>
</dbReference>
<sequence>MTEQEIQWFDEEGKRIDGREKYEMRETQMEADVLTEADGSAMVKVGNTRVVASVFGPQDLHPKHLIESDRAVIKMRYNMAPFSVDDRMSPGPNRRATEIGLVAKRALEPAIEMEKFPKTGIDISMEIIESDGGTRAAGITAASLALADAGMPMKGLVSACAAGVVDDTAVLDVIGKEDKEGNADIPIATINGGDEVTLLQMDGDLTKEQVDDCVSLAREGCAELDEMQREALHEVYRTETGGGE</sequence>
<dbReference type="InterPro" id="IPR015847">
    <property type="entry name" value="ExoRNase_PH_dom2"/>
</dbReference>
<keyword evidence="12" id="KW-1185">Reference proteome</keyword>
<dbReference type="Pfam" id="PF03725">
    <property type="entry name" value="RNase_PH_C"/>
    <property type="match status" value="1"/>
</dbReference>
<dbReference type="KEGG" id="ncon:LC1Nh_0559"/>
<keyword evidence="3" id="KW-0963">Cytoplasm</keyword>
<comment type="subunit">
    <text evidence="8">Component of the archaeal exosome complex. Forms a hexameric ring-like arrangement composed of 3 Rrp41-Rrp42 heterodimers. The hexameric ring associates with a trimer of Rrp4 and/or Csl4 subunits.</text>
</comment>
<evidence type="ECO:0000256" key="7">
    <source>
        <dbReference type="ARBA" id="ARBA00022839"/>
    </source>
</evidence>
<evidence type="ECO:0000259" key="9">
    <source>
        <dbReference type="Pfam" id="PF01138"/>
    </source>
</evidence>
<dbReference type="InterPro" id="IPR036345">
    <property type="entry name" value="ExoRNase_PH_dom2_sf"/>
</dbReference>
<dbReference type="InterPro" id="IPR001247">
    <property type="entry name" value="ExoRNase_PH_dom1"/>
</dbReference>
<evidence type="ECO:0000256" key="5">
    <source>
        <dbReference type="ARBA" id="ARBA00022801"/>
    </source>
</evidence>
<comment type="similarity">
    <text evidence="2">Belongs to the RNase PH family.</text>
</comment>
<keyword evidence="4" id="KW-0540">Nuclease</keyword>
<dbReference type="RefSeq" id="WP_153550196.1">
    <property type="nucleotide sequence ID" value="NZ_CP040089.1"/>
</dbReference>
<evidence type="ECO:0000313" key="12">
    <source>
        <dbReference type="Proteomes" id="UP000377803"/>
    </source>
</evidence>
<keyword evidence="5" id="KW-0378">Hydrolase</keyword>
<feature type="domain" description="Exoribonuclease phosphorolytic" evidence="9">
    <location>
        <begin position="23"/>
        <end position="152"/>
    </location>
</feature>
<dbReference type="CDD" id="cd11366">
    <property type="entry name" value="RNase_PH_archRRP41"/>
    <property type="match status" value="1"/>
</dbReference>
<reference evidence="12" key="1">
    <citation type="submission" date="2019-05" db="EMBL/GenBank/DDBJ databases">
        <title>Candidatus Nanohalobium constans, a novel model system to study the DPANN nano-sized archaea: genomic and physiological characterization of a nanoarchaeon co-cultured with its chitinotrophic host.</title>
        <authorList>
            <person name="La Cono V."/>
            <person name="Arcadi E."/>
            <person name="Crisafi F."/>
            <person name="Denaro R."/>
            <person name="La Spada G."/>
            <person name="Messina E."/>
            <person name="Smedile F."/>
            <person name="Toshchakov S.V."/>
            <person name="Shevchenko M.A."/>
            <person name="Golyshin P.N."/>
            <person name="Golyshina O.V."/>
            <person name="Ferrer M."/>
            <person name="Rohde M."/>
            <person name="Mushegian A."/>
            <person name="Sorokin D.Y."/>
            <person name="Giuliano L."/>
            <person name="Yakimov M.M."/>
        </authorList>
    </citation>
    <scope>NUCLEOTIDE SEQUENCE [LARGE SCALE GENOMIC DNA]</scope>
    <source>
        <strain evidence="12">LC1Nh</strain>
    </source>
</reference>
<dbReference type="AlphaFoldDB" id="A0A5Q0UFT4"/>
<dbReference type="GO" id="GO:0000956">
    <property type="term" value="P:nuclear-transcribed mRNA catabolic process"/>
    <property type="evidence" value="ECO:0007669"/>
    <property type="project" value="UniProtKB-ARBA"/>
</dbReference>
<dbReference type="EMBL" id="CP040089">
    <property type="protein sequence ID" value="QGA80456.1"/>
    <property type="molecule type" value="Genomic_DNA"/>
</dbReference>
<dbReference type="Pfam" id="PF01138">
    <property type="entry name" value="RNase_PH"/>
    <property type="match status" value="1"/>
</dbReference>
<dbReference type="SUPFAM" id="SSF54211">
    <property type="entry name" value="Ribosomal protein S5 domain 2-like"/>
    <property type="match status" value="1"/>
</dbReference>
<evidence type="ECO:0000313" key="11">
    <source>
        <dbReference type="EMBL" id="QGA80456.1"/>
    </source>
</evidence>
<organism evidence="11 12">
    <name type="scientific">Candidatus Nanohalobium constans</name>
    <dbReference type="NCBI Taxonomy" id="2565781"/>
    <lineage>
        <taxon>Archaea</taxon>
        <taxon>Candidatus Nanohalarchaeota</taxon>
        <taxon>Candidatus Nanohalobia</taxon>
        <taxon>Candidatus Nanohalobiales</taxon>
        <taxon>Candidatus Nanohalobiaceae</taxon>
        <taxon>Candidatus Nanohalobium</taxon>
    </lineage>
</organism>
<dbReference type="Proteomes" id="UP000377803">
    <property type="component" value="Chromosome"/>
</dbReference>
<protein>
    <submittedName>
        <fullName evidence="11">Exosome complex component RRP41</fullName>
    </submittedName>
</protein>
<accession>A0A5Q0UFT4</accession>
<dbReference type="Gene3D" id="3.30.230.70">
    <property type="entry name" value="GHMP Kinase, N-terminal domain"/>
    <property type="match status" value="1"/>
</dbReference>
<dbReference type="PANTHER" id="PTHR11953">
    <property type="entry name" value="EXOSOME COMPLEX COMPONENT"/>
    <property type="match status" value="1"/>
</dbReference>
<proteinExistence type="inferred from homology"/>
<dbReference type="SUPFAM" id="SSF55666">
    <property type="entry name" value="Ribonuclease PH domain 2-like"/>
    <property type="match status" value="1"/>
</dbReference>
<gene>
    <name evidence="11" type="primary">rrp41</name>
    <name evidence="11" type="ORF">LC1Nh_0559</name>
</gene>
<keyword evidence="6" id="KW-0271">Exosome</keyword>